<dbReference type="Pfam" id="PF00004">
    <property type="entry name" value="AAA"/>
    <property type="match status" value="2"/>
</dbReference>
<dbReference type="CDD" id="cd19481">
    <property type="entry name" value="RecA-like_protease"/>
    <property type="match status" value="1"/>
</dbReference>
<protein>
    <recommendedName>
        <fullName evidence="4">AAA+ ATPase domain-containing protein</fullName>
    </recommendedName>
</protein>
<dbReference type="Proteomes" id="UP001190700">
    <property type="component" value="Unassembled WGS sequence"/>
</dbReference>
<dbReference type="Gene3D" id="1.10.8.60">
    <property type="match status" value="1"/>
</dbReference>
<evidence type="ECO:0000256" key="3">
    <source>
        <dbReference type="ARBA" id="ARBA00022840"/>
    </source>
</evidence>
<feature type="domain" description="AAA+ ATPase" evidence="4">
    <location>
        <begin position="460"/>
        <end position="604"/>
    </location>
</feature>
<dbReference type="GO" id="GO:0005524">
    <property type="term" value="F:ATP binding"/>
    <property type="evidence" value="ECO:0007669"/>
    <property type="project" value="UniProtKB-KW"/>
</dbReference>
<dbReference type="PANTHER" id="PTHR23073">
    <property type="entry name" value="26S PROTEASOME REGULATORY SUBUNIT"/>
    <property type="match status" value="1"/>
</dbReference>
<proteinExistence type="inferred from homology"/>
<dbReference type="GO" id="GO:0016887">
    <property type="term" value="F:ATP hydrolysis activity"/>
    <property type="evidence" value="ECO:0007669"/>
    <property type="project" value="InterPro"/>
</dbReference>
<dbReference type="AlphaFoldDB" id="A0AAE0FKT0"/>
<evidence type="ECO:0000256" key="2">
    <source>
        <dbReference type="ARBA" id="ARBA00022741"/>
    </source>
</evidence>
<comment type="caution">
    <text evidence="5">The sequence shown here is derived from an EMBL/GenBank/DDBJ whole genome shotgun (WGS) entry which is preliminary data.</text>
</comment>
<feature type="non-terminal residue" evidence="5">
    <location>
        <position position="1"/>
    </location>
</feature>
<evidence type="ECO:0000259" key="4">
    <source>
        <dbReference type="SMART" id="SM00382"/>
    </source>
</evidence>
<gene>
    <name evidence="5" type="ORF">CYMTET_29558</name>
</gene>
<dbReference type="SMART" id="SM00382">
    <property type="entry name" value="AAA"/>
    <property type="match status" value="2"/>
</dbReference>
<dbReference type="Pfam" id="PF22977">
    <property type="entry name" value="WHD"/>
    <property type="match status" value="1"/>
</dbReference>
<comment type="similarity">
    <text evidence="1">Belongs to the AAA ATPase family.</text>
</comment>
<sequence>VEGKATLLRARLDARVAATRAAGMNLPRLEQLRVRLELGAFEVDVLTLLIGATISPVIKEIFSQDVRLSSLGLSIGDVLMTLCPSFREQVAHRHAFYASSPLVQRSILIVVRGRVSSGAADLTSFSVGVDRRMIDWICGLDTEVGELIEGSNLYAPQTEFEHVVMPAETKALMLRTVESHAALQRWSRSHRSELSGIWDYGQGVTLLLCGPSGTGKTMTANALAKRLGKKLLLVNFDLAFGGGAGGSTSESQLTGLFREAELNDAVLFFDECEALFAQRGAGGSVALTTLLTELERHDGLVLLATNRPFDLDEAMHRRITAMFEFRKPDQEAREAIWEHHSAVGLPLAPDINLHSLAARYQLTGGLIKNALISALLLALGRSEGHPLLSEADLVEGCQLQMRGALQIQVFTDRAVVRGGSDALILPATVRARVKEIVQVEQARQVLQGAWGFHTDLHSEQPTSVLLVGAAGSGKTRVAEAIAYDTGKPLKRLSFAQLNAAAATMGNRSTRKDENAVQVFFADARLAEACVVIDDVPGVICFEGDDDDGASRSAMLKMLLQEMRRFPGVCILTVETTRHLSIYAHRLPSALIRSVRFVLELPLPTETERLRLWNALLPPAVPLASDVDLKEVARKYHFGGGAISAVLYRSAARAAMRRGEERQLQQADLMLVCEEEWEKTQSAVSEMVERSYV</sequence>
<reference evidence="5 6" key="1">
    <citation type="journal article" date="2015" name="Genome Biol. Evol.">
        <title>Comparative Genomics of a Bacterivorous Green Alga Reveals Evolutionary Causalities and Consequences of Phago-Mixotrophic Mode of Nutrition.</title>
        <authorList>
            <person name="Burns J.A."/>
            <person name="Paasch A."/>
            <person name="Narechania A."/>
            <person name="Kim E."/>
        </authorList>
    </citation>
    <scope>NUCLEOTIDE SEQUENCE [LARGE SCALE GENOMIC DNA]</scope>
    <source>
        <strain evidence="5 6">PLY_AMNH</strain>
    </source>
</reference>
<dbReference type="SUPFAM" id="SSF52540">
    <property type="entry name" value="P-loop containing nucleoside triphosphate hydrolases"/>
    <property type="match status" value="2"/>
</dbReference>
<evidence type="ECO:0000313" key="6">
    <source>
        <dbReference type="Proteomes" id="UP001190700"/>
    </source>
</evidence>
<dbReference type="InterPro" id="IPR054472">
    <property type="entry name" value="WHD"/>
</dbReference>
<keyword evidence="2" id="KW-0547">Nucleotide-binding</keyword>
<organism evidence="5 6">
    <name type="scientific">Cymbomonas tetramitiformis</name>
    <dbReference type="NCBI Taxonomy" id="36881"/>
    <lineage>
        <taxon>Eukaryota</taxon>
        <taxon>Viridiplantae</taxon>
        <taxon>Chlorophyta</taxon>
        <taxon>Pyramimonadophyceae</taxon>
        <taxon>Pyramimonadales</taxon>
        <taxon>Pyramimonadaceae</taxon>
        <taxon>Cymbomonas</taxon>
    </lineage>
</organism>
<evidence type="ECO:0000256" key="1">
    <source>
        <dbReference type="ARBA" id="ARBA00006914"/>
    </source>
</evidence>
<keyword evidence="6" id="KW-1185">Reference proteome</keyword>
<dbReference type="InterPro" id="IPR050221">
    <property type="entry name" value="26S_Proteasome_ATPase"/>
</dbReference>
<feature type="domain" description="AAA+ ATPase" evidence="4">
    <location>
        <begin position="202"/>
        <end position="329"/>
    </location>
</feature>
<dbReference type="EMBL" id="LGRX02016837">
    <property type="protein sequence ID" value="KAK3261535.1"/>
    <property type="molecule type" value="Genomic_DNA"/>
</dbReference>
<evidence type="ECO:0000313" key="5">
    <source>
        <dbReference type="EMBL" id="KAK3261535.1"/>
    </source>
</evidence>
<accession>A0AAE0FKT0</accession>
<dbReference type="InterPro" id="IPR027417">
    <property type="entry name" value="P-loop_NTPase"/>
</dbReference>
<dbReference type="InterPro" id="IPR003959">
    <property type="entry name" value="ATPase_AAA_core"/>
</dbReference>
<keyword evidence="3" id="KW-0067">ATP-binding</keyword>
<name>A0AAE0FKT0_9CHLO</name>
<dbReference type="Gene3D" id="3.40.50.300">
    <property type="entry name" value="P-loop containing nucleotide triphosphate hydrolases"/>
    <property type="match status" value="2"/>
</dbReference>
<dbReference type="InterPro" id="IPR003593">
    <property type="entry name" value="AAA+_ATPase"/>
</dbReference>